<dbReference type="Gene3D" id="4.10.1040.10">
    <property type="entry name" value="DM DNA-binding domain"/>
    <property type="match status" value="1"/>
</dbReference>
<gene>
    <name evidence="9" type="ORF">HCN44_004864</name>
</gene>
<organism evidence="9 10">
    <name type="scientific">Aphidius gifuensis</name>
    <name type="common">Parasitoid wasp</name>
    <dbReference type="NCBI Taxonomy" id="684658"/>
    <lineage>
        <taxon>Eukaryota</taxon>
        <taxon>Metazoa</taxon>
        <taxon>Ecdysozoa</taxon>
        <taxon>Arthropoda</taxon>
        <taxon>Hexapoda</taxon>
        <taxon>Insecta</taxon>
        <taxon>Pterygota</taxon>
        <taxon>Neoptera</taxon>
        <taxon>Endopterygota</taxon>
        <taxon>Hymenoptera</taxon>
        <taxon>Apocrita</taxon>
        <taxon>Ichneumonoidea</taxon>
        <taxon>Braconidae</taxon>
        <taxon>Aphidiinae</taxon>
        <taxon>Aphidius</taxon>
    </lineage>
</organism>
<dbReference type="GO" id="GO:0046872">
    <property type="term" value="F:metal ion binding"/>
    <property type="evidence" value="ECO:0007669"/>
    <property type="project" value="UniProtKB-KW"/>
</dbReference>
<name>A0A834XS97_APHGI</name>
<dbReference type="SUPFAM" id="SSF82927">
    <property type="entry name" value="Cysteine-rich DNA binding domain, (DM domain)"/>
    <property type="match status" value="1"/>
</dbReference>
<proteinExistence type="inferred from homology"/>
<evidence type="ECO:0000313" key="9">
    <source>
        <dbReference type="EMBL" id="KAF7992520.1"/>
    </source>
</evidence>
<evidence type="ECO:0000256" key="5">
    <source>
        <dbReference type="ARBA" id="ARBA00023242"/>
    </source>
</evidence>
<evidence type="ECO:0000256" key="3">
    <source>
        <dbReference type="ARBA" id="ARBA00022833"/>
    </source>
</evidence>
<dbReference type="EMBL" id="JACMRX010000003">
    <property type="protein sequence ID" value="KAF7992520.1"/>
    <property type="molecule type" value="Genomic_DNA"/>
</dbReference>
<comment type="subcellular location">
    <subcellularLocation>
        <location evidence="6">Nucleus</location>
    </subcellularLocation>
</comment>
<evidence type="ECO:0000259" key="8">
    <source>
        <dbReference type="PROSITE" id="PS50809"/>
    </source>
</evidence>
<comment type="similarity">
    <text evidence="1">Belongs to the DMRT family.</text>
</comment>
<keyword evidence="4 6" id="KW-0238">DNA-binding</keyword>
<dbReference type="Proteomes" id="UP000639338">
    <property type="component" value="Unassembled WGS sequence"/>
</dbReference>
<dbReference type="AlphaFoldDB" id="A0A834XS97"/>
<evidence type="ECO:0000313" key="10">
    <source>
        <dbReference type="Proteomes" id="UP000639338"/>
    </source>
</evidence>
<dbReference type="FunFam" id="4.10.1040.10:FF:000001">
    <property type="entry name" value="doublesex- and mab-3-related transcription factor 1"/>
    <property type="match status" value="1"/>
</dbReference>
<dbReference type="Pfam" id="PF03474">
    <property type="entry name" value="DMA"/>
    <property type="match status" value="1"/>
</dbReference>
<dbReference type="GO" id="GO:0007548">
    <property type="term" value="P:sex differentiation"/>
    <property type="evidence" value="ECO:0007669"/>
    <property type="project" value="TreeGrafter"/>
</dbReference>
<dbReference type="OrthoDB" id="6162476at2759"/>
<accession>A0A834XS97</accession>
<feature type="region of interest" description="Disordered" evidence="7">
    <location>
        <begin position="1"/>
        <end position="23"/>
    </location>
</feature>
<feature type="DNA-binding region" description="DM" evidence="6">
    <location>
        <begin position="25"/>
        <end position="72"/>
    </location>
</feature>
<dbReference type="GO" id="GO:0005634">
    <property type="term" value="C:nucleus"/>
    <property type="evidence" value="ECO:0007669"/>
    <property type="project" value="UniProtKB-SubCell"/>
</dbReference>
<comment type="caution">
    <text evidence="9">The sequence shown here is derived from an EMBL/GenBank/DDBJ whole genome shotgun (WGS) entry which is preliminary data.</text>
</comment>
<dbReference type="PANTHER" id="PTHR12322">
    <property type="entry name" value="DOUBLESEX AND MAB-3 RELATED TRANSCRIPTION FACTOR DMRT"/>
    <property type="match status" value="1"/>
</dbReference>
<keyword evidence="3 6" id="KW-0862">Zinc</keyword>
<evidence type="ECO:0000256" key="4">
    <source>
        <dbReference type="ARBA" id="ARBA00023125"/>
    </source>
</evidence>
<dbReference type="InterPro" id="IPR026607">
    <property type="entry name" value="DMRT"/>
</dbReference>
<dbReference type="PROSITE" id="PS50809">
    <property type="entry name" value="DM_2"/>
    <property type="match status" value="1"/>
</dbReference>
<keyword evidence="10" id="KW-1185">Reference proteome</keyword>
<keyword evidence="2 6" id="KW-0479">Metal-binding</keyword>
<dbReference type="PANTHER" id="PTHR12322:SF121">
    <property type="entry name" value="DOUBLESEX-MAB RELATED 93B"/>
    <property type="match status" value="1"/>
</dbReference>
<dbReference type="GO" id="GO:0000978">
    <property type="term" value="F:RNA polymerase II cis-regulatory region sequence-specific DNA binding"/>
    <property type="evidence" value="ECO:0007669"/>
    <property type="project" value="TreeGrafter"/>
</dbReference>
<keyword evidence="5 6" id="KW-0539">Nucleus</keyword>
<protein>
    <recommendedName>
        <fullName evidence="8">DM domain-containing protein</fullName>
    </recommendedName>
</protein>
<evidence type="ECO:0000256" key="2">
    <source>
        <dbReference type="ARBA" id="ARBA00022723"/>
    </source>
</evidence>
<dbReference type="InterPro" id="IPR001275">
    <property type="entry name" value="DM_DNA-bd"/>
</dbReference>
<dbReference type="GO" id="GO:0000981">
    <property type="term" value="F:DNA-binding transcription factor activity, RNA polymerase II-specific"/>
    <property type="evidence" value="ECO:0007669"/>
    <property type="project" value="TreeGrafter"/>
</dbReference>
<evidence type="ECO:0000256" key="6">
    <source>
        <dbReference type="PROSITE-ProRule" id="PRU00070"/>
    </source>
</evidence>
<dbReference type="PROSITE" id="PS40000">
    <property type="entry name" value="DM_1"/>
    <property type="match status" value="1"/>
</dbReference>
<dbReference type="SMART" id="SM00301">
    <property type="entry name" value="DM"/>
    <property type="match status" value="1"/>
</dbReference>
<dbReference type="InterPro" id="IPR036407">
    <property type="entry name" value="DM_DNA-bd_sf"/>
</dbReference>
<evidence type="ECO:0000256" key="7">
    <source>
        <dbReference type="SAM" id="MobiDB-lite"/>
    </source>
</evidence>
<dbReference type="InterPro" id="IPR005173">
    <property type="entry name" value="DMA"/>
</dbReference>
<feature type="domain" description="DM" evidence="8">
    <location>
        <begin position="25"/>
        <end position="72"/>
    </location>
</feature>
<reference evidence="9 10" key="1">
    <citation type="submission" date="2020-08" db="EMBL/GenBank/DDBJ databases">
        <title>Aphidius gifuensis genome sequencing and assembly.</title>
        <authorList>
            <person name="Du Z."/>
        </authorList>
    </citation>
    <scope>NUCLEOTIDE SEQUENCE [LARGE SCALE GENOMIC DNA]</scope>
    <source>
        <strain evidence="9">YNYX2018</strain>
        <tissue evidence="9">Adults</tissue>
    </source>
</reference>
<evidence type="ECO:0000256" key="1">
    <source>
        <dbReference type="ARBA" id="ARBA00006834"/>
    </source>
</evidence>
<sequence>MLRGKSKKFDTSDEDPENRQRRPKCARCRNHGLISWLRGHKRECRYRDCLCKKCSLIAERQRVMAAQVALKRQQAAEDAIALSMAKVATGKKLDRLPPGKIFGMSVTEPDSNEVSKKNKIANHSSKNQINLENKNDEKEKKLTDIKESQITVHEEIEKMKDDKNETTISQTSVETLARLFPSTKLSVLQLILQRCGHDLLKAIEYFSNDNTNLNVNSSSVFQPLPGSSSSDYTNIFSLAPIYSNLSQNLYSDSCYLLNIIPDQLSRTIESSELPRYSSLTIHGSKLPNLHEEDNNLALNVQYNTHFNSRVQQLRETNKSSFLHLPPMIPGLPCALPNCTQCYKFL</sequence>
<dbReference type="Pfam" id="PF00751">
    <property type="entry name" value="DM"/>
    <property type="match status" value="1"/>
</dbReference>